<dbReference type="AlphaFoldDB" id="G8XXX1"/>
<name>G8XXX1_OREMO</name>
<feature type="non-terminal residue" evidence="1">
    <location>
        <position position="1"/>
    </location>
</feature>
<sequence>TDNSLSENTVTSWTCTSNPTADMNAKYTLALILALQVSMSLCEVAQPSQELVDKYDAMKTVFYKRLLTAFSKVQAVAAPMVEDVATSERGQAAKDYIELVQTKPQFQAVVKVATGMVEEVSPLMDQARSSLLGLYEHYVRPQVGSQLSDAIDGIKVYLDKYMPAV</sequence>
<protein>
    <submittedName>
        <fullName evidence="1">14kDa-apolipoprotein</fullName>
    </submittedName>
</protein>
<proteinExistence type="evidence at transcript level"/>
<accession>G8XXX1</accession>
<reference evidence="1" key="1">
    <citation type="submission" date="2009-11" db="EMBL/GenBank/DDBJ databases">
        <title>Ovarian specific genes from Oreochromis mozambicus.</title>
        <authorList>
            <person name="Deloffre L.A.M."/>
            <person name="Guerreiro E.M."/>
            <person name="Canario A.V.M."/>
        </authorList>
    </citation>
    <scope>NUCLEOTIDE SEQUENCE</scope>
    <source>
        <tissue evidence="1">Ovary</tissue>
    </source>
</reference>
<evidence type="ECO:0000313" key="1">
    <source>
        <dbReference type="EMBL" id="CBH32484.1"/>
    </source>
</evidence>
<gene>
    <name evidence="1" type="primary">apo14kDa</name>
</gene>
<keyword evidence="1" id="KW-0449">Lipoprotein</keyword>
<dbReference type="EMBL" id="FN565174">
    <property type="protein sequence ID" value="CBH32484.1"/>
    <property type="molecule type" value="mRNA"/>
</dbReference>
<organism evidence="1">
    <name type="scientific">Oreochromis mossambicus</name>
    <name type="common">Mozambique tilapia</name>
    <name type="synonym">Tilapia mossambica</name>
    <dbReference type="NCBI Taxonomy" id="8127"/>
    <lineage>
        <taxon>Eukaryota</taxon>
        <taxon>Metazoa</taxon>
        <taxon>Chordata</taxon>
        <taxon>Craniata</taxon>
        <taxon>Vertebrata</taxon>
        <taxon>Euteleostomi</taxon>
        <taxon>Actinopterygii</taxon>
        <taxon>Neopterygii</taxon>
        <taxon>Teleostei</taxon>
        <taxon>Neoteleostei</taxon>
        <taxon>Acanthomorphata</taxon>
        <taxon>Ovalentaria</taxon>
        <taxon>Cichlomorphae</taxon>
        <taxon>Cichliformes</taxon>
        <taxon>Cichlidae</taxon>
        <taxon>African cichlids</taxon>
        <taxon>Pseudocrenilabrinae</taxon>
        <taxon>Oreochromini</taxon>
        <taxon>Oreochromis</taxon>
    </lineage>
</organism>